<dbReference type="PANTHER" id="PTHR47481">
    <property type="match status" value="1"/>
</dbReference>
<gene>
    <name evidence="2" type="primary">LOC120104097</name>
</gene>
<name>A0A8B8ZB81_PHODC</name>
<dbReference type="PANTHER" id="PTHR47481:SF9">
    <property type="entry name" value="RETROTRANSPOSON GAG DOMAIN-CONTAINING PROTEIN"/>
    <property type="match status" value="1"/>
</dbReference>
<reference evidence="2" key="2">
    <citation type="submission" date="2025-08" db="UniProtKB">
        <authorList>
            <consortium name="RefSeq"/>
        </authorList>
    </citation>
    <scope>IDENTIFICATION</scope>
    <source>
        <tissue evidence="2">Young leaves</tissue>
    </source>
</reference>
<evidence type="ECO:0000313" key="1">
    <source>
        <dbReference type="Proteomes" id="UP000228380"/>
    </source>
</evidence>
<dbReference type="GeneID" id="120104097"/>
<dbReference type="RefSeq" id="XP_038970557.1">
    <property type="nucleotide sequence ID" value="XM_039114629.1"/>
</dbReference>
<proteinExistence type="predicted"/>
<evidence type="ECO:0000313" key="2">
    <source>
        <dbReference type="RefSeq" id="XP_038970557.1"/>
    </source>
</evidence>
<reference evidence="1" key="1">
    <citation type="journal article" date="2019" name="Nat. Commun.">
        <title>Genome-wide association mapping of date palm fruit traits.</title>
        <authorList>
            <person name="Hazzouri K.M."/>
            <person name="Gros-Balthazard M."/>
            <person name="Flowers J.M."/>
            <person name="Copetti D."/>
            <person name="Lemansour A."/>
            <person name="Lebrun M."/>
            <person name="Masmoudi K."/>
            <person name="Ferrand S."/>
            <person name="Dhar M.I."/>
            <person name="Fresquez Z.A."/>
            <person name="Rosas U."/>
            <person name="Zhang J."/>
            <person name="Talag J."/>
            <person name="Lee S."/>
            <person name="Kudrna D."/>
            <person name="Powell R.F."/>
            <person name="Leitch I.J."/>
            <person name="Krueger R.R."/>
            <person name="Wing R.A."/>
            <person name="Amiri K.M.A."/>
            <person name="Purugganan M.D."/>
        </authorList>
    </citation>
    <scope>NUCLEOTIDE SEQUENCE [LARGE SCALE GENOMIC DNA]</scope>
    <source>
        <strain evidence="1">cv. Khalas</strain>
    </source>
</reference>
<dbReference type="Proteomes" id="UP000228380">
    <property type="component" value="Chromosome 16"/>
</dbReference>
<keyword evidence="1" id="KW-1185">Reference proteome</keyword>
<accession>A0A8B8ZB81</accession>
<dbReference type="KEGG" id="pda:120104097"/>
<dbReference type="AlphaFoldDB" id="A0A8B8ZB81"/>
<dbReference type="OrthoDB" id="786475at2759"/>
<dbReference type="Pfam" id="PF14223">
    <property type="entry name" value="Retrotran_gag_2"/>
    <property type="match status" value="1"/>
</dbReference>
<protein>
    <submittedName>
        <fullName evidence="2">Uncharacterized protein LOC120104097</fullName>
    </submittedName>
</protein>
<organism evidence="1 2">
    <name type="scientific">Phoenix dactylifera</name>
    <name type="common">Date palm</name>
    <dbReference type="NCBI Taxonomy" id="42345"/>
    <lineage>
        <taxon>Eukaryota</taxon>
        <taxon>Viridiplantae</taxon>
        <taxon>Streptophyta</taxon>
        <taxon>Embryophyta</taxon>
        <taxon>Tracheophyta</taxon>
        <taxon>Spermatophyta</taxon>
        <taxon>Magnoliopsida</taxon>
        <taxon>Liliopsida</taxon>
        <taxon>Arecaceae</taxon>
        <taxon>Coryphoideae</taxon>
        <taxon>Phoeniceae</taxon>
        <taxon>Phoenix</taxon>
    </lineage>
</organism>
<sequence length="226" mass="24668">MDQDKQANAHASGCQSIIPEGYLGMELLIQTSAQIESLLLGYNLYGYVDGNLKCPSASTATSSTPDSTVSAIYIHWFCQDKLILSVILASVSDVVIPLIATSKTSQDAWSKLTKLYTSHSYTRVMQLKEELTLIQHGSRNVTEILQTIKALIDELALIDAPLSDDDITLYVLNGLGTEYQNIAAPIRARESSPSFEELHNLLVGIESYLKRLEASSQALVVTANST</sequence>